<dbReference type="EMBL" id="LYCR01000076">
    <property type="protein sequence ID" value="OGM43128.1"/>
    <property type="molecule type" value="Genomic_DNA"/>
</dbReference>
<dbReference type="PANTHER" id="PTHR15549">
    <property type="entry name" value="PAIRED IMMUNOGLOBULIN-LIKE TYPE 2 RECEPTOR"/>
    <property type="match status" value="1"/>
</dbReference>
<comment type="subcellular location">
    <subcellularLocation>
        <location evidence="1">Membrane</location>
        <topology evidence="1">Single-pass membrane protein</topology>
    </subcellularLocation>
</comment>
<dbReference type="AlphaFoldDB" id="A0A1F7ZVQ3"/>
<evidence type="ECO:0000256" key="6">
    <source>
        <dbReference type="SAM" id="Phobius"/>
    </source>
</evidence>
<keyword evidence="2 6" id="KW-0812">Transmembrane</keyword>
<dbReference type="GeneID" id="34451600"/>
<sequence length="186" mass="18264">MSNGTSTASSASSSSSSSTSTSPTSTSNSTATSTTPSSSSPTTSATAPTAESKQGLSGSQIGGIVGGIVGAAFLLGVIALFLFFRRRTGQRDTPQEGPDAQGPVSEAGKLVVEEEVVGKDVPMLEGSMRQELDAQGGAALHEMEGASGRGLVGVGGEKGAGVSELEGQRTVVAELDGASVIRGSGG</sequence>
<evidence type="ECO:0000256" key="5">
    <source>
        <dbReference type="SAM" id="MobiDB-lite"/>
    </source>
</evidence>
<dbReference type="PANTHER" id="PTHR15549:SF26">
    <property type="entry name" value="AXIAL BUDDING PATTERN PROTEIN 2-RELATED"/>
    <property type="match status" value="1"/>
</dbReference>
<dbReference type="GO" id="GO:0016020">
    <property type="term" value="C:membrane"/>
    <property type="evidence" value="ECO:0007669"/>
    <property type="project" value="UniProtKB-SubCell"/>
</dbReference>
<reference evidence="7 8" key="1">
    <citation type="journal article" date="2016" name="Genome Biol. Evol.">
        <title>Draft genome sequence of an aflatoxigenic Aspergillus species, A. bombycis.</title>
        <authorList>
            <person name="Moore G.G."/>
            <person name="Mack B.M."/>
            <person name="Beltz S.B."/>
            <person name="Gilbert M.K."/>
        </authorList>
    </citation>
    <scope>NUCLEOTIDE SEQUENCE [LARGE SCALE GENOMIC DNA]</scope>
    <source>
        <strain evidence="8">NRRL 26010</strain>
    </source>
</reference>
<evidence type="ECO:0000313" key="7">
    <source>
        <dbReference type="EMBL" id="OGM43128.1"/>
    </source>
</evidence>
<proteinExistence type="predicted"/>
<evidence type="ECO:0000256" key="3">
    <source>
        <dbReference type="ARBA" id="ARBA00022989"/>
    </source>
</evidence>
<accession>A0A1F7ZVQ3</accession>
<gene>
    <name evidence="7" type="ORF">ABOM_008210</name>
</gene>
<evidence type="ECO:0000256" key="4">
    <source>
        <dbReference type="ARBA" id="ARBA00023136"/>
    </source>
</evidence>
<dbReference type="OrthoDB" id="4509877at2759"/>
<organism evidence="7 8">
    <name type="scientific">Aspergillus bombycis</name>
    <dbReference type="NCBI Taxonomy" id="109264"/>
    <lineage>
        <taxon>Eukaryota</taxon>
        <taxon>Fungi</taxon>
        <taxon>Dikarya</taxon>
        <taxon>Ascomycota</taxon>
        <taxon>Pezizomycotina</taxon>
        <taxon>Eurotiomycetes</taxon>
        <taxon>Eurotiomycetidae</taxon>
        <taxon>Eurotiales</taxon>
        <taxon>Aspergillaceae</taxon>
        <taxon>Aspergillus</taxon>
    </lineage>
</organism>
<dbReference type="RefSeq" id="XP_022386845.1">
    <property type="nucleotide sequence ID" value="XM_022535339.1"/>
</dbReference>
<keyword evidence="3 6" id="KW-1133">Transmembrane helix</keyword>
<dbReference type="GO" id="GO:0071944">
    <property type="term" value="C:cell periphery"/>
    <property type="evidence" value="ECO:0007669"/>
    <property type="project" value="UniProtKB-ARBA"/>
</dbReference>
<dbReference type="Proteomes" id="UP000179179">
    <property type="component" value="Unassembled WGS sequence"/>
</dbReference>
<protein>
    <submittedName>
        <fullName evidence="7">Uncharacterized protein</fullName>
    </submittedName>
</protein>
<evidence type="ECO:0000256" key="1">
    <source>
        <dbReference type="ARBA" id="ARBA00004167"/>
    </source>
</evidence>
<name>A0A1F7ZVQ3_9EURO</name>
<keyword evidence="8" id="KW-1185">Reference proteome</keyword>
<feature type="region of interest" description="Disordered" evidence="5">
    <location>
        <begin position="1"/>
        <end position="56"/>
    </location>
</feature>
<keyword evidence="4 6" id="KW-0472">Membrane</keyword>
<dbReference type="STRING" id="109264.A0A1F7ZVQ3"/>
<feature type="transmembrane region" description="Helical" evidence="6">
    <location>
        <begin position="61"/>
        <end position="84"/>
    </location>
</feature>
<dbReference type="InterPro" id="IPR051694">
    <property type="entry name" value="Immunoregulatory_rcpt-like"/>
</dbReference>
<evidence type="ECO:0000256" key="2">
    <source>
        <dbReference type="ARBA" id="ARBA00022692"/>
    </source>
</evidence>
<evidence type="ECO:0000313" key="8">
    <source>
        <dbReference type="Proteomes" id="UP000179179"/>
    </source>
</evidence>
<comment type="caution">
    <text evidence="7">The sequence shown here is derived from an EMBL/GenBank/DDBJ whole genome shotgun (WGS) entry which is preliminary data.</text>
</comment>